<feature type="domain" description="CCHC-type" evidence="8">
    <location>
        <begin position="123"/>
        <end position="137"/>
    </location>
</feature>
<dbReference type="PANTHER" id="PTHR47103">
    <property type="entry name" value="DNA-BINDING PROTEIN"/>
    <property type="match status" value="1"/>
</dbReference>
<keyword evidence="2" id="KW-0677">Repeat</keyword>
<evidence type="ECO:0000256" key="3">
    <source>
        <dbReference type="ARBA" id="ARBA00022771"/>
    </source>
</evidence>
<comment type="caution">
    <text evidence="9">The sequence shown here is derived from an EMBL/GenBank/DDBJ whole genome shotgun (WGS) entry which is preliminary data.</text>
</comment>
<feature type="compositionally biased region" description="Acidic residues" evidence="7">
    <location>
        <begin position="70"/>
        <end position="80"/>
    </location>
</feature>
<evidence type="ECO:0000256" key="1">
    <source>
        <dbReference type="ARBA" id="ARBA00022723"/>
    </source>
</evidence>
<protein>
    <submittedName>
        <fullName evidence="9">Zf-CCHC domain-containing protein/UBN2 domain-containing protein</fullName>
    </submittedName>
</protein>
<organism evidence="9 10">
    <name type="scientific">Cephalotus follicularis</name>
    <name type="common">Albany pitcher plant</name>
    <dbReference type="NCBI Taxonomy" id="3775"/>
    <lineage>
        <taxon>Eukaryota</taxon>
        <taxon>Viridiplantae</taxon>
        <taxon>Streptophyta</taxon>
        <taxon>Embryophyta</taxon>
        <taxon>Tracheophyta</taxon>
        <taxon>Spermatophyta</taxon>
        <taxon>Magnoliopsida</taxon>
        <taxon>eudicotyledons</taxon>
        <taxon>Gunneridae</taxon>
        <taxon>Pentapetalae</taxon>
        <taxon>rosids</taxon>
        <taxon>fabids</taxon>
        <taxon>Oxalidales</taxon>
        <taxon>Cephalotaceae</taxon>
        <taxon>Cephalotus</taxon>
    </lineage>
</organism>
<dbReference type="AlphaFoldDB" id="A0A1Q3B948"/>
<keyword evidence="4" id="KW-0862">Zinc</keyword>
<evidence type="ECO:0000256" key="6">
    <source>
        <dbReference type="SAM" id="Coils"/>
    </source>
</evidence>
<feature type="coiled-coil region" evidence="6">
    <location>
        <begin position="207"/>
        <end position="271"/>
    </location>
</feature>
<name>A0A1Q3B948_CEPFO</name>
<dbReference type="Gene3D" id="4.10.60.10">
    <property type="entry name" value="Zinc finger, CCHC-type"/>
    <property type="match status" value="2"/>
</dbReference>
<dbReference type="InParanoid" id="A0A1Q3B948"/>
<dbReference type="Pfam" id="PF00098">
    <property type="entry name" value="zf-CCHC"/>
    <property type="match status" value="1"/>
</dbReference>
<keyword evidence="10" id="KW-1185">Reference proteome</keyword>
<dbReference type="OrthoDB" id="1837755at2759"/>
<dbReference type="SUPFAM" id="SSF57756">
    <property type="entry name" value="Retrovirus zinc finger-like domains"/>
    <property type="match status" value="2"/>
</dbReference>
<accession>A0A1Q3B948</accession>
<sequence>MVRKILRCLPRSWMPKVTAIEEAKNLNVLALEDILGSLMTHELSMQKKDDDEEKENKKKKIVALKSSQNEDSEDDDDDDNDEELAFLTRRFKKFLAGKKKFGGRPNKKFHHKGEASKIEEIICYECNKPGHYKSDCPLLKKKDLIKKKKKAMIATWDDSDESSLDEDTNEEVAQIALMALDDHEEEENDEVTYDELVLLVEKYSCMIASLKKKVKTLTYENDELNLAKEETSNEIEVDLLENEIAYLVKENKNLKEEIEALKKTFSKFSNSSEKLEKLLGMQRCVFDKAGLRFEQMNNVKLYQTFFDRKEKIEKEKAKIKKTMCDYCGKIRHTSFTCFHKKNAMFRKNLTRSCNFCGKYGHTHTQCYHKRNAMSKKNIMCTHCGRYGHAFSSCFHRRNNVVISCNTCGNHGHTPTSCFYKQNVLNDLNFSRTNRSWVPKGTNLTNPKGPKVCWVPQTKT</sequence>
<evidence type="ECO:0000313" key="10">
    <source>
        <dbReference type="Proteomes" id="UP000187406"/>
    </source>
</evidence>
<keyword evidence="3 5" id="KW-0863">Zinc-finger</keyword>
<dbReference type="PROSITE" id="PS50158">
    <property type="entry name" value="ZF_CCHC"/>
    <property type="match status" value="1"/>
</dbReference>
<evidence type="ECO:0000259" key="8">
    <source>
        <dbReference type="PROSITE" id="PS50158"/>
    </source>
</evidence>
<dbReference type="InterPro" id="IPR001878">
    <property type="entry name" value="Znf_CCHC"/>
</dbReference>
<reference evidence="10" key="1">
    <citation type="submission" date="2016-04" db="EMBL/GenBank/DDBJ databases">
        <title>Cephalotus genome sequencing.</title>
        <authorList>
            <person name="Fukushima K."/>
            <person name="Hasebe M."/>
            <person name="Fang X."/>
        </authorList>
    </citation>
    <scope>NUCLEOTIDE SEQUENCE [LARGE SCALE GENOMIC DNA]</scope>
    <source>
        <strain evidence="10">cv. St1</strain>
    </source>
</reference>
<feature type="region of interest" description="Disordered" evidence="7">
    <location>
        <begin position="45"/>
        <end position="80"/>
    </location>
</feature>
<dbReference type="GO" id="GO:0003676">
    <property type="term" value="F:nucleic acid binding"/>
    <property type="evidence" value="ECO:0007669"/>
    <property type="project" value="InterPro"/>
</dbReference>
<dbReference type="InterPro" id="IPR036875">
    <property type="entry name" value="Znf_CCHC_sf"/>
</dbReference>
<keyword evidence="1" id="KW-0479">Metal-binding</keyword>
<evidence type="ECO:0000256" key="2">
    <source>
        <dbReference type="ARBA" id="ARBA00022737"/>
    </source>
</evidence>
<dbReference type="EMBL" id="BDDD01000355">
    <property type="protein sequence ID" value="GAV64551.1"/>
    <property type="molecule type" value="Genomic_DNA"/>
</dbReference>
<gene>
    <name evidence="9" type="ORF">CFOL_v3_08069</name>
</gene>
<keyword evidence="6" id="KW-0175">Coiled coil</keyword>
<evidence type="ECO:0000256" key="4">
    <source>
        <dbReference type="ARBA" id="ARBA00022833"/>
    </source>
</evidence>
<dbReference type="SMART" id="SM00343">
    <property type="entry name" value="ZnF_C2HC"/>
    <property type="match status" value="4"/>
</dbReference>
<evidence type="ECO:0000313" key="9">
    <source>
        <dbReference type="EMBL" id="GAV64551.1"/>
    </source>
</evidence>
<proteinExistence type="predicted"/>
<dbReference type="Proteomes" id="UP000187406">
    <property type="component" value="Unassembled WGS sequence"/>
</dbReference>
<dbReference type="GO" id="GO:0008270">
    <property type="term" value="F:zinc ion binding"/>
    <property type="evidence" value="ECO:0007669"/>
    <property type="project" value="UniProtKB-KW"/>
</dbReference>
<evidence type="ECO:0000256" key="7">
    <source>
        <dbReference type="SAM" id="MobiDB-lite"/>
    </source>
</evidence>
<dbReference type="PANTHER" id="PTHR47103:SF8">
    <property type="entry name" value="DNA-BINDING PROTEIN"/>
    <property type="match status" value="1"/>
</dbReference>
<evidence type="ECO:0000256" key="5">
    <source>
        <dbReference type="PROSITE-ProRule" id="PRU00047"/>
    </source>
</evidence>